<dbReference type="Proteomes" id="UP000462055">
    <property type="component" value="Unassembled WGS sequence"/>
</dbReference>
<accession>A0A6I4MWT9</accession>
<evidence type="ECO:0000313" key="4">
    <source>
        <dbReference type="EMBL" id="MWA06826.1"/>
    </source>
</evidence>
<dbReference type="InterPro" id="IPR000253">
    <property type="entry name" value="FHA_dom"/>
</dbReference>
<dbReference type="Gene3D" id="2.60.200.20">
    <property type="match status" value="1"/>
</dbReference>
<feature type="domain" description="FHA" evidence="3">
    <location>
        <begin position="156"/>
        <end position="212"/>
    </location>
</feature>
<feature type="region of interest" description="Disordered" evidence="2">
    <location>
        <begin position="86"/>
        <end position="111"/>
    </location>
</feature>
<dbReference type="SUPFAM" id="SSF49879">
    <property type="entry name" value="SMAD/FHA domain"/>
    <property type="match status" value="1"/>
</dbReference>
<dbReference type="PROSITE" id="PS50006">
    <property type="entry name" value="FHA_DOMAIN"/>
    <property type="match status" value="1"/>
</dbReference>
<feature type="region of interest" description="Disordered" evidence="2">
    <location>
        <begin position="42"/>
        <end position="66"/>
    </location>
</feature>
<dbReference type="SMART" id="SM00240">
    <property type="entry name" value="FHA"/>
    <property type="match status" value="1"/>
</dbReference>
<dbReference type="InterPro" id="IPR008984">
    <property type="entry name" value="SMAD_FHA_dom_sf"/>
</dbReference>
<evidence type="ECO:0000256" key="2">
    <source>
        <dbReference type="SAM" id="MobiDB-lite"/>
    </source>
</evidence>
<dbReference type="EMBL" id="WBMS02000058">
    <property type="protein sequence ID" value="MWA06826.1"/>
    <property type="molecule type" value="Genomic_DNA"/>
</dbReference>
<gene>
    <name evidence="4" type="ORF">F8568_042085</name>
</gene>
<organism evidence="4 5">
    <name type="scientific">Actinomadura physcomitrii</name>
    <dbReference type="NCBI Taxonomy" id="2650748"/>
    <lineage>
        <taxon>Bacteria</taxon>
        <taxon>Bacillati</taxon>
        <taxon>Actinomycetota</taxon>
        <taxon>Actinomycetes</taxon>
        <taxon>Streptosporangiales</taxon>
        <taxon>Thermomonosporaceae</taxon>
        <taxon>Actinomadura</taxon>
    </lineage>
</organism>
<feature type="compositionally biased region" description="Low complexity" evidence="2">
    <location>
        <begin position="42"/>
        <end position="57"/>
    </location>
</feature>
<feature type="compositionally biased region" description="Pro residues" evidence="2">
    <location>
        <begin position="96"/>
        <end position="108"/>
    </location>
</feature>
<keyword evidence="1" id="KW-0597">Phosphoprotein</keyword>
<dbReference type="AlphaFoldDB" id="A0A6I4MWT9"/>
<dbReference type="PANTHER" id="PTHR23308">
    <property type="entry name" value="NUCLEAR INHIBITOR OF PROTEIN PHOSPHATASE-1"/>
    <property type="match status" value="1"/>
</dbReference>
<name>A0A6I4MWT9_9ACTN</name>
<protein>
    <submittedName>
        <fullName evidence="4">FHA domain-containing protein</fullName>
    </submittedName>
</protein>
<evidence type="ECO:0000313" key="5">
    <source>
        <dbReference type="Proteomes" id="UP000462055"/>
    </source>
</evidence>
<dbReference type="RefSeq" id="WP_151599698.1">
    <property type="nucleotide sequence ID" value="NZ_WBMS02000058.1"/>
</dbReference>
<evidence type="ECO:0000259" key="3">
    <source>
        <dbReference type="PROSITE" id="PS50006"/>
    </source>
</evidence>
<proteinExistence type="predicted"/>
<reference evidence="4" key="1">
    <citation type="submission" date="2019-12" db="EMBL/GenBank/DDBJ databases">
        <title>Actinomadura physcomitrii sp. nov., a novel actinomycete isolated from moss [Physcomitrium sphaericum (Ludw) Fuernr].</title>
        <authorList>
            <person name="Zhuang X."/>
        </authorList>
    </citation>
    <scope>NUCLEOTIDE SEQUENCE [LARGE SCALE GENOMIC DNA]</scope>
    <source>
        <strain evidence="4">LD22</strain>
    </source>
</reference>
<dbReference type="Pfam" id="PF00498">
    <property type="entry name" value="FHA"/>
    <property type="match status" value="1"/>
</dbReference>
<keyword evidence="5" id="KW-1185">Reference proteome</keyword>
<comment type="caution">
    <text evidence="4">The sequence shown here is derived from an EMBL/GenBank/DDBJ whole genome shotgun (WGS) entry which is preliminary data.</text>
</comment>
<evidence type="ECO:0000256" key="1">
    <source>
        <dbReference type="ARBA" id="ARBA00022553"/>
    </source>
</evidence>
<dbReference type="InterPro" id="IPR050923">
    <property type="entry name" value="Cell_Proc_Reg/RNA_Proc"/>
</dbReference>
<sequence>MPICANGHVSAADDYCDVCGDLMEGAPRAEFSRVERGAIALADPAGPGSAARPAAEEPAPEECPDCGTPRSGRFCENCGYDFATGTARPGERPAAGPGPEPGPAPDSPAPARWSALITADREYYASVIAQEGPDSGSLEFPPYCPERRVPLVGEQIRIGRRSASRRSVPEIDLGGPPEDPGVSHLHAVLIARPEGGWLLVDPGSTNGTTVNGGADPIAVNMPVPLGDGDRVHVGAWTTITLSLQEGSP</sequence>
<dbReference type="CDD" id="cd00060">
    <property type="entry name" value="FHA"/>
    <property type="match status" value="1"/>
</dbReference>